<dbReference type="SMART" id="SM00184">
    <property type="entry name" value="RING"/>
    <property type="match status" value="1"/>
</dbReference>
<dbReference type="EMBL" id="JAZGQO010000011">
    <property type="protein sequence ID" value="KAK6173704.1"/>
    <property type="molecule type" value="Genomic_DNA"/>
</dbReference>
<feature type="domain" description="RING-type" evidence="5">
    <location>
        <begin position="16"/>
        <end position="62"/>
    </location>
</feature>
<name>A0AAN8JG55_PATCE</name>
<dbReference type="InterPro" id="IPR000315">
    <property type="entry name" value="Znf_B-box"/>
</dbReference>
<proteinExistence type="predicted"/>
<dbReference type="PROSITE" id="PS50089">
    <property type="entry name" value="ZF_RING_2"/>
    <property type="match status" value="1"/>
</dbReference>
<dbReference type="Gene3D" id="3.30.160.60">
    <property type="entry name" value="Classic Zinc Finger"/>
    <property type="match status" value="1"/>
</dbReference>
<keyword evidence="8" id="KW-1185">Reference proteome</keyword>
<comment type="caution">
    <text evidence="7">The sequence shown here is derived from an EMBL/GenBank/DDBJ whole genome shotgun (WGS) entry which is preliminary data.</text>
</comment>
<protein>
    <submittedName>
        <fullName evidence="7">Uncharacterized protein</fullName>
    </submittedName>
</protein>
<dbReference type="GO" id="GO:0061630">
    <property type="term" value="F:ubiquitin protein ligase activity"/>
    <property type="evidence" value="ECO:0007669"/>
    <property type="project" value="TreeGrafter"/>
</dbReference>
<evidence type="ECO:0000256" key="1">
    <source>
        <dbReference type="ARBA" id="ARBA00022723"/>
    </source>
</evidence>
<dbReference type="SUPFAM" id="SSF101898">
    <property type="entry name" value="NHL repeat"/>
    <property type="match status" value="1"/>
</dbReference>
<sequence length="529" mass="60376">MEIEEAVTPVYSQHVCFICKNFYTQPKILPCQHYFCCACLNKYIQTRIDAFERSCFPCPLCQEIVPAPDHKRHQMYWAQLFPSVDIDSIIKEAQHGVSKECHLCKQRYRPRKSLIDYSIWCDTCRLSLCHECEGQHRSKHEDHIYMPIIDSSKSRNKLNYRRACSIHRDEFNDYYCPTCLLSVCTKCVKKYHYHCKEIDVICEDLSDTIPVSIIDSVSSSSPSRSSYSSPFRRLSYYESRETIQPLKSEPLYCESPPCKSIKNIFSIETHLDDDIVPPMLEDLIVMTINGTTTVITTDIDNNCLKIFCNKQGEDSNSVLKLPCKAYRLTELANDHIATTMPLSAKIVVIKAQSREFEIRSTIKTKKRYCGIVGLEGHRLLVGTAWSNPVTLDILNSNGEILVSVEEDNMGRSLLAASLTYIKKAPSGDILVTDWSKETVLCMSPDLTSVIWKYQDVNHRIDHPLGFDCDPYGRIYVADLEGNSVIELSPMGEFERQIITGVDQPKSVAVDDHGKLYILLHEGTIKIVSF</sequence>
<reference evidence="7 8" key="1">
    <citation type="submission" date="2024-01" db="EMBL/GenBank/DDBJ databases">
        <title>The genome of the rayed Mediterranean limpet Patella caerulea (Linnaeus, 1758).</title>
        <authorList>
            <person name="Anh-Thu Weber A."/>
            <person name="Halstead-Nussloch G."/>
        </authorList>
    </citation>
    <scope>NUCLEOTIDE SEQUENCE [LARGE SCALE GENOMIC DNA]</scope>
    <source>
        <strain evidence="7">AATW-2023a</strain>
        <tissue evidence="7">Whole specimen</tissue>
    </source>
</reference>
<dbReference type="Gene3D" id="3.30.40.10">
    <property type="entry name" value="Zinc/RING finger domain, C3HC4 (zinc finger)"/>
    <property type="match status" value="1"/>
</dbReference>
<evidence type="ECO:0000256" key="3">
    <source>
        <dbReference type="ARBA" id="ARBA00022833"/>
    </source>
</evidence>
<organism evidence="7 8">
    <name type="scientific">Patella caerulea</name>
    <name type="common">Rayed Mediterranean limpet</name>
    <dbReference type="NCBI Taxonomy" id="87958"/>
    <lineage>
        <taxon>Eukaryota</taxon>
        <taxon>Metazoa</taxon>
        <taxon>Spiralia</taxon>
        <taxon>Lophotrochozoa</taxon>
        <taxon>Mollusca</taxon>
        <taxon>Gastropoda</taxon>
        <taxon>Patellogastropoda</taxon>
        <taxon>Patelloidea</taxon>
        <taxon>Patellidae</taxon>
        <taxon>Patella</taxon>
    </lineage>
</organism>
<evidence type="ECO:0000256" key="4">
    <source>
        <dbReference type="PROSITE-ProRule" id="PRU00024"/>
    </source>
</evidence>
<evidence type="ECO:0000259" key="6">
    <source>
        <dbReference type="PROSITE" id="PS50119"/>
    </source>
</evidence>
<evidence type="ECO:0000313" key="7">
    <source>
        <dbReference type="EMBL" id="KAK6173704.1"/>
    </source>
</evidence>
<dbReference type="GO" id="GO:0008270">
    <property type="term" value="F:zinc ion binding"/>
    <property type="evidence" value="ECO:0007669"/>
    <property type="project" value="UniProtKB-KW"/>
</dbReference>
<gene>
    <name evidence="7" type="ORF">SNE40_017110</name>
</gene>
<dbReference type="SUPFAM" id="SSF57850">
    <property type="entry name" value="RING/U-box"/>
    <property type="match status" value="1"/>
</dbReference>
<keyword evidence="1" id="KW-0479">Metal-binding</keyword>
<dbReference type="AlphaFoldDB" id="A0AAN8JG55"/>
<accession>A0AAN8JG55</accession>
<dbReference type="InterPro" id="IPR013083">
    <property type="entry name" value="Znf_RING/FYVE/PHD"/>
</dbReference>
<keyword evidence="3" id="KW-0862">Zinc</keyword>
<dbReference type="Proteomes" id="UP001347796">
    <property type="component" value="Unassembled WGS sequence"/>
</dbReference>
<dbReference type="Pfam" id="PF00097">
    <property type="entry name" value="zf-C3HC4"/>
    <property type="match status" value="1"/>
</dbReference>
<keyword evidence="2 4" id="KW-0863">Zinc-finger</keyword>
<dbReference type="PANTHER" id="PTHR25462">
    <property type="entry name" value="BONUS, ISOFORM C-RELATED"/>
    <property type="match status" value="1"/>
</dbReference>
<dbReference type="GO" id="GO:0006513">
    <property type="term" value="P:protein monoubiquitination"/>
    <property type="evidence" value="ECO:0007669"/>
    <property type="project" value="TreeGrafter"/>
</dbReference>
<feature type="domain" description="B box-type" evidence="6">
    <location>
        <begin position="159"/>
        <end position="192"/>
    </location>
</feature>
<dbReference type="PANTHER" id="PTHR25462:SF229">
    <property type="entry name" value="TRANSCRIPTION INTERMEDIARY FACTOR 1-BETA"/>
    <property type="match status" value="1"/>
</dbReference>
<dbReference type="InterPro" id="IPR018957">
    <property type="entry name" value="Znf_C3HC4_RING-type"/>
</dbReference>
<dbReference type="PROSITE" id="PS00518">
    <property type="entry name" value="ZF_RING_1"/>
    <property type="match status" value="1"/>
</dbReference>
<dbReference type="PROSITE" id="PS50119">
    <property type="entry name" value="ZF_BBOX"/>
    <property type="match status" value="1"/>
</dbReference>
<dbReference type="InterPro" id="IPR001841">
    <property type="entry name" value="Znf_RING"/>
</dbReference>
<evidence type="ECO:0000313" key="8">
    <source>
        <dbReference type="Proteomes" id="UP001347796"/>
    </source>
</evidence>
<dbReference type="InterPro" id="IPR047153">
    <property type="entry name" value="TRIM45/56/19-like"/>
</dbReference>
<evidence type="ECO:0000256" key="2">
    <source>
        <dbReference type="ARBA" id="ARBA00022771"/>
    </source>
</evidence>
<dbReference type="Gene3D" id="2.120.10.30">
    <property type="entry name" value="TolB, C-terminal domain"/>
    <property type="match status" value="1"/>
</dbReference>
<dbReference type="InterPro" id="IPR011042">
    <property type="entry name" value="6-blade_b-propeller_TolB-like"/>
</dbReference>
<evidence type="ECO:0000259" key="5">
    <source>
        <dbReference type="PROSITE" id="PS50089"/>
    </source>
</evidence>
<dbReference type="InterPro" id="IPR017907">
    <property type="entry name" value="Znf_RING_CS"/>
</dbReference>